<comment type="caution">
    <text evidence="2">The sequence shown here is derived from an EMBL/GenBank/DDBJ whole genome shotgun (WGS) entry which is preliminary data.</text>
</comment>
<organism evidence="2 3">
    <name type="scientific">Rhizoctonia solani</name>
    <dbReference type="NCBI Taxonomy" id="456999"/>
    <lineage>
        <taxon>Eukaryota</taxon>
        <taxon>Fungi</taxon>
        <taxon>Dikarya</taxon>
        <taxon>Basidiomycota</taxon>
        <taxon>Agaricomycotina</taxon>
        <taxon>Agaricomycetes</taxon>
        <taxon>Cantharellales</taxon>
        <taxon>Ceratobasidiaceae</taxon>
        <taxon>Rhizoctonia</taxon>
    </lineage>
</organism>
<dbReference type="Proteomes" id="UP000663853">
    <property type="component" value="Unassembled WGS sequence"/>
</dbReference>
<evidence type="ECO:0000256" key="1">
    <source>
        <dbReference type="SAM" id="MobiDB-lite"/>
    </source>
</evidence>
<sequence length="261" mass="29560">MPYHAQSLACYLLSYFVRINEEECESVEIILGLIPMFNCSTEIDFVAPRTRSLCRRLLPQLKELASRHNPVYSVQKPYYMINIAAMLTTIIRPLVSHQSSYERSELHSTISAAYDFLRSELTNIRTVVAKWIRANPNGLATSPRHHIGSWEYSIKPVARPTARMVIPPSDPPTRVYIRTHQLRRSATYSRRRTSRTMSTISQESKIADILEALELVEPQAGRTRSDSESSCSDSSCVSTPGKDDLDSHFDYAALGCKHPVL</sequence>
<protein>
    <submittedName>
        <fullName evidence="2">Uncharacterized protein</fullName>
    </submittedName>
</protein>
<dbReference type="AlphaFoldDB" id="A0A8H3H1B0"/>
<feature type="compositionally biased region" description="Low complexity" evidence="1">
    <location>
        <begin position="228"/>
        <end position="238"/>
    </location>
</feature>
<dbReference type="EMBL" id="CAJMXA010002174">
    <property type="protein sequence ID" value="CAE6477020.1"/>
    <property type="molecule type" value="Genomic_DNA"/>
</dbReference>
<gene>
    <name evidence="2" type="ORF">RDB_LOCUS82360</name>
</gene>
<proteinExistence type="predicted"/>
<accession>A0A8H3H1B0</accession>
<evidence type="ECO:0000313" key="2">
    <source>
        <dbReference type="EMBL" id="CAE6477020.1"/>
    </source>
</evidence>
<evidence type="ECO:0000313" key="3">
    <source>
        <dbReference type="Proteomes" id="UP000663853"/>
    </source>
</evidence>
<name>A0A8H3H1B0_9AGAM</name>
<feature type="region of interest" description="Disordered" evidence="1">
    <location>
        <begin position="219"/>
        <end position="240"/>
    </location>
</feature>
<reference evidence="2" key="1">
    <citation type="submission" date="2021-01" db="EMBL/GenBank/DDBJ databases">
        <authorList>
            <person name="Kaushik A."/>
        </authorList>
    </citation>
    <scope>NUCLEOTIDE SEQUENCE</scope>
    <source>
        <strain evidence="2">AG6-10EEA</strain>
    </source>
</reference>